<dbReference type="PANTHER" id="PTHR33490">
    <property type="entry name" value="BLR5614 PROTEIN-RELATED"/>
    <property type="match status" value="1"/>
</dbReference>
<dbReference type="InterPro" id="IPR002931">
    <property type="entry name" value="Transglutaminase-like"/>
</dbReference>
<proteinExistence type="predicted"/>
<dbReference type="Pfam" id="PF01841">
    <property type="entry name" value="Transglut_core"/>
    <property type="match status" value="1"/>
</dbReference>
<dbReference type="Gene3D" id="3.10.620.30">
    <property type="match status" value="1"/>
</dbReference>
<protein>
    <recommendedName>
        <fullName evidence="2">Transglutaminase-like domain-containing protein</fullName>
    </recommendedName>
</protein>
<organism evidence="3 4">
    <name type="scientific">Chaetoceros tenuissimus</name>
    <dbReference type="NCBI Taxonomy" id="426638"/>
    <lineage>
        <taxon>Eukaryota</taxon>
        <taxon>Sar</taxon>
        <taxon>Stramenopiles</taxon>
        <taxon>Ochrophyta</taxon>
        <taxon>Bacillariophyta</taxon>
        <taxon>Coscinodiscophyceae</taxon>
        <taxon>Chaetocerotophycidae</taxon>
        <taxon>Chaetocerotales</taxon>
        <taxon>Chaetocerotaceae</taxon>
        <taxon>Chaetoceros</taxon>
    </lineage>
</organism>
<feature type="signal peptide" evidence="1">
    <location>
        <begin position="1"/>
        <end position="19"/>
    </location>
</feature>
<evidence type="ECO:0000256" key="1">
    <source>
        <dbReference type="SAM" id="SignalP"/>
    </source>
</evidence>
<dbReference type="InterPro" id="IPR038765">
    <property type="entry name" value="Papain-like_cys_pep_sf"/>
</dbReference>
<evidence type="ECO:0000313" key="4">
    <source>
        <dbReference type="Proteomes" id="UP001054902"/>
    </source>
</evidence>
<evidence type="ECO:0000259" key="2">
    <source>
        <dbReference type="SMART" id="SM00460"/>
    </source>
</evidence>
<dbReference type="PANTHER" id="PTHR33490:SF6">
    <property type="entry name" value="SLL1049 PROTEIN"/>
    <property type="match status" value="1"/>
</dbReference>
<name>A0AAD3CD61_9STRA</name>
<reference evidence="3 4" key="1">
    <citation type="journal article" date="2021" name="Sci. Rep.">
        <title>The genome of the diatom Chaetoceros tenuissimus carries an ancient integrated fragment of an extant virus.</title>
        <authorList>
            <person name="Hongo Y."/>
            <person name="Kimura K."/>
            <person name="Takaki Y."/>
            <person name="Yoshida Y."/>
            <person name="Baba S."/>
            <person name="Kobayashi G."/>
            <person name="Nagasaki K."/>
            <person name="Hano T."/>
            <person name="Tomaru Y."/>
        </authorList>
    </citation>
    <scope>NUCLEOTIDE SEQUENCE [LARGE SCALE GENOMIC DNA]</scope>
    <source>
        <strain evidence="3 4">NIES-3715</strain>
    </source>
</reference>
<feature type="domain" description="Transglutaminase-like" evidence="2">
    <location>
        <begin position="213"/>
        <end position="280"/>
    </location>
</feature>
<accession>A0AAD3CD61</accession>
<keyword evidence="4" id="KW-1185">Reference proteome</keyword>
<feature type="chain" id="PRO_5042138564" description="Transglutaminase-like domain-containing protein" evidence="1">
    <location>
        <begin position="20"/>
        <end position="454"/>
    </location>
</feature>
<comment type="caution">
    <text evidence="3">The sequence shown here is derived from an EMBL/GenBank/DDBJ whole genome shotgun (WGS) entry which is preliminary data.</text>
</comment>
<dbReference type="SMART" id="SM00460">
    <property type="entry name" value="TGc"/>
    <property type="match status" value="1"/>
</dbReference>
<evidence type="ECO:0000313" key="3">
    <source>
        <dbReference type="EMBL" id="GFH43586.1"/>
    </source>
</evidence>
<dbReference type="Proteomes" id="UP001054902">
    <property type="component" value="Unassembled WGS sequence"/>
</dbReference>
<sequence length="454" mass="50530">MHSRNTILGLLFATPSALSLSSLPSLPGTTGPGKSPLDCRSMVATLSVKSGVEIHPIGEEFDISSASASLAWFPRESFHQKVKQFQLTPSPQHTSSKVIDDIIEMQWDEPGPLAYAEFRINSVVETNNEIIPVRQKVPFPIGRGMKTQDMNQYTRPQRFAAQDTHIKNLARSLAAGQDDLYRVVCIIADWVSNNIEYSLESATAEVIKTSGQVLTDKRGKCDELSSLFVSLSRSLGIPCRFASGYAYNDEPNLFKERWVPHTWTEVLFPGIGWIPFDITYKTFGHITAGHVQLTTSLDAEFFDVEYHAHGLDFGLHAIEVETLVGPTKLVPKSRQIDDRILDLSLGTQADEVGFGSDAVVVATVTNQRDHYVATQLQLAHAKDIQLLSPKRDLNICLGPRQKIEIPYFFKMDGQHQKEGYVYNYPFALTSKLSPKECQVSIIVKSGAPVFFAKR</sequence>
<dbReference type="AlphaFoldDB" id="A0AAD3CD61"/>
<dbReference type="EMBL" id="BLLK01000012">
    <property type="protein sequence ID" value="GFH43586.1"/>
    <property type="molecule type" value="Genomic_DNA"/>
</dbReference>
<dbReference type="SUPFAM" id="SSF54001">
    <property type="entry name" value="Cysteine proteinases"/>
    <property type="match status" value="1"/>
</dbReference>
<keyword evidence="1" id="KW-0732">Signal</keyword>
<gene>
    <name evidence="3" type="ORF">CTEN210_00059</name>
</gene>